<evidence type="ECO:0000313" key="2">
    <source>
        <dbReference type="EMBL" id="MFB9832489.1"/>
    </source>
</evidence>
<gene>
    <name evidence="2" type="ORF">ACFFNX_09845</name>
</gene>
<evidence type="ECO:0000259" key="1">
    <source>
        <dbReference type="PROSITE" id="PS50995"/>
    </source>
</evidence>
<dbReference type="SUPFAM" id="SSF46785">
    <property type="entry name" value="Winged helix' DNA-binding domain"/>
    <property type="match status" value="1"/>
</dbReference>
<dbReference type="RefSeq" id="WP_378198299.1">
    <property type="nucleotide sequence ID" value="NZ_JBHLZP010000050.1"/>
</dbReference>
<accession>A0ABV5YEB8</accession>
<keyword evidence="3" id="KW-1185">Reference proteome</keyword>
<comment type="caution">
    <text evidence="2">The sequence shown here is derived from an EMBL/GenBank/DDBJ whole genome shotgun (WGS) entry which is preliminary data.</text>
</comment>
<proteinExistence type="predicted"/>
<dbReference type="SMART" id="SM00347">
    <property type="entry name" value="HTH_MARR"/>
    <property type="match status" value="1"/>
</dbReference>
<protein>
    <submittedName>
        <fullName evidence="2">MarR family winged helix-turn-helix transcriptional regulator</fullName>
    </submittedName>
</protein>
<dbReference type="Pfam" id="PF12802">
    <property type="entry name" value="MarR_2"/>
    <property type="match status" value="1"/>
</dbReference>
<organism evidence="2 3">
    <name type="scientific">Actinoallomurus acaciae</name>
    <dbReference type="NCBI Taxonomy" id="502577"/>
    <lineage>
        <taxon>Bacteria</taxon>
        <taxon>Bacillati</taxon>
        <taxon>Actinomycetota</taxon>
        <taxon>Actinomycetes</taxon>
        <taxon>Streptosporangiales</taxon>
        <taxon>Thermomonosporaceae</taxon>
        <taxon>Actinoallomurus</taxon>
    </lineage>
</organism>
<feature type="domain" description="HTH marR-type" evidence="1">
    <location>
        <begin position="1"/>
        <end position="149"/>
    </location>
</feature>
<dbReference type="PROSITE" id="PS50995">
    <property type="entry name" value="HTH_MARR_2"/>
    <property type="match status" value="1"/>
</dbReference>
<dbReference type="PANTHER" id="PTHR33164:SF43">
    <property type="entry name" value="HTH-TYPE TRANSCRIPTIONAL REPRESSOR YETL"/>
    <property type="match status" value="1"/>
</dbReference>
<dbReference type="Proteomes" id="UP001589627">
    <property type="component" value="Unassembled WGS sequence"/>
</dbReference>
<dbReference type="InterPro" id="IPR039422">
    <property type="entry name" value="MarR/SlyA-like"/>
</dbReference>
<evidence type="ECO:0000313" key="3">
    <source>
        <dbReference type="Proteomes" id="UP001589627"/>
    </source>
</evidence>
<dbReference type="PRINTS" id="PR00598">
    <property type="entry name" value="HTHMARR"/>
</dbReference>
<dbReference type="PANTHER" id="PTHR33164">
    <property type="entry name" value="TRANSCRIPTIONAL REGULATOR, MARR FAMILY"/>
    <property type="match status" value="1"/>
</dbReference>
<sequence>MSAPESPPSRAVPVRLSRLHTWQLSNATHCGHRLVAEALASAGLRMAHYQAMAALAELAPPTQQELGRIIGVDAGNLVPVLNDLEQQHYAVRTRDPHNRRRNIVQLTATGRRALADLDGLVAQANDTLLTPLSSAERDRLHELLSRITADTPNRCQE</sequence>
<dbReference type="InterPro" id="IPR036390">
    <property type="entry name" value="WH_DNA-bd_sf"/>
</dbReference>
<dbReference type="InterPro" id="IPR036388">
    <property type="entry name" value="WH-like_DNA-bd_sf"/>
</dbReference>
<name>A0ABV5YEB8_9ACTN</name>
<dbReference type="Gene3D" id="1.10.10.10">
    <property type="entry name" value="Winged helix-like DNA-binding domain superfamily/Winged helix DNA-binding domain"/>
    <property type="match status" value="1"/>
</dbReference>
<dbReference type="InterPro" id="IPR000835">
    <property type="entry name" value="HTH_MarR-typ"/>
</dbReference>
<reference evidence="2 3" key="1">
    <citation type="submission" date="2024-09" db="EMBL/GenBank/DDBJ databases">
        <authorList>
            <person name="Sun Q."/>
            <person name="Mori K."/>
        </authorList>
    </citation>
    <scope>NUCLEOTIDE SEQUENCE [LARGE SCALE GENOMIC DNA]</scope>
    <source>
        <strain evidence="2 3">TBRC 0563</strain>
    </source>
</reference>
<dbReference type="EMBL" id="JBHLZP010000050">
    <property type="protein sequence ID" value="MFB9832489.1"/>
    <property type="molecule type" value="Genomic_DNA"/>
</dbReference>